<dbReference type="EMBL" id="BOMQ01000016">
    <property type="protein sequence ID" value="GIE47636.1"/>
    <property type="molecule type" value="Genomic_DNA"/>
</dbReference>
<evidence type="ECO:0000256" key="1">
    <source>
        <dbReference type="SAM" id="MobiDB-lite"/>
    </source>
</evidence>
<feature type="region of interest" description="Disordered" evidence="1">
    <location>
        <begin position="1"/>
        <end position="70"/>
    </location>
</feature>
<sequence length="70" mass="7410">MTREWAGDQWSGQATRERPDDQANGRAARGWVATRRVGRPGERGNQGSGRARASGNQASGNQASGNQAGE</sequence>
<feature type="compositionally biased region" description="Polar residues" evidence="1">
    <location>
        <begin position="54"/>
        <end position="70"/>
    </location>
</feature>
<protein>
    <submittedName>
        <fullName evidence="2">Uncharacterized protein</fullName>
    </submittedName>
</protein>
<comment type="caution">
    <text evidence="2">The sequence shown here is derived from an EMBL/GenBank/DDBJ whole genome shotgun (WGS) entry which is preliminary data.</text>
</comment>
<evidence type="ECO:0000313" key="2">
    <source>
        <dbReference type="EMBL" id="GIE47636.1"/>
    </source>
</evidence>
<gene>
    <name evidence="2" type="ORF">Ani05nite_11700</name>
</gene>
<accession>A0A919JC27</accession>
<dbReference type="Proteomes" id="UP000647172">
    <property type="component" value="Unassembled WGS sequence"/>
</dbReference>
<dbReference type="AlphaFoldDB" id="A0A919JC27"/>
<proteinExistence type="predicted"/>
<reference evidence="2" key="1">
    <citation type="submission" date="2021-01" db="EMBL/GenBank/DDBJ databases">
        <title>Whole genome shotgun sequence of Actinoplanes nipponensis NBRC 14063.</title>
        <authorList>
            <person name="Komaki H."/>
            <person name="Tamura T."/>
        </authorList>
    </citation>
    <scope>NUCLEOTIDE SEQUENCE</scope>
    <source>
        <strain evidence="2">NBRC 14063</strain>
    </source>
</reference>
<name>A0A919JC27_9ACTN</name>
<keyword evidence="3" id="KW-1185">Reference proteome</keyword>
<evidence type="ECO:0000313" key="3">
    <source>
        <dbReference type="Proteomes" id="UP000647172"/>
    </source>
</evidence>
<organism evidence="2 3">
    <name type="scientific">Actinoplanes nipponensis</name>
    <dbReference type="NCBI Taxonomy" id="135950"/>
    <lineage>
        <taxon>Bacteria</taxon>
        <taxon>Bacillati</taxon>
        <taxon>Actinomycetota</taxon>
        <taxon>Actinomycetes</taxon>
        <taxon>Micromonosporales</taxon>
        <taxon>Micromonosporaceae</taxon>
        <taxon>Actinoplanes</taxon>
    </lineage>
</organism>